<sequence>MSAKQWRTDVQGLRAVAVGLVVAAHAGVPFTDGGFVGVDVFFVLSGFLITTLLLREADKTGTVSISQFYARRARRILPAATLVILVVLAYAVWQLPTTRLTDAAGDGTWAAFFLANVHFAAEGVQYFQPSEPSPFQHYWSLSVEEQFYLVWPVLALLLLPRLGRKGFTIVAASIAVASLAWSVYATGENPTSAYFSTPARAYELAAGALLACWGGRLKGAASVVAGLGGIAAILVATLAFSDATPFPGWQALVPTLGTVALLASGANAPTARLLSAAPLRYVGDISYSLYLWHWPFVVLLPDALHLGNGALEMSVAVAAAVVVSALSHRFVELPFQRKQVPVFSHGLRSLVLWPLALVLAVGSGWMTTSFAAYAEKERAAQAEKWFETNDVPDGADEGAIDDDGAPRVQRELRSALEMADKGAPIPGAVIDKELSADRWQKSYGDCYANYGETRSPKCVLGEESAKKTVAVVGDSHAGMWLSAFDELGKDGDFRVVPVVKVGCAPYPVQHRGKKMTQAECDEFRTWSSDRLERLAPDAIVSTARGQLFMPKEHDGMDRDEQWSQAVRDTVKDYEEIARKVVVLGDVTSVDQNPADCLSAPEALQRSCLSDDESRESSSNEVTEKAVKDTSATYVDTQRFVCVEDRCPLVVGDQVTYYDDSHLTESWVRHVTPRLEAMLGPLV</sequence>
<evidence type="ECO:0000256" key="1">
    <source>
        <dbReference type="SAM" id="Phobius"/>
    </source>
</evidence>
<feature type="transmembrane region" description="Helical" evidence="1">
    <location>
        <begin position="12"/>
        <end position="28"/>
    </location>
</feature>
<feature type="transmembrane region" description="Helical" evidence="1">
    <location>
        <begin position="351"/>
        <end position="374"/>
    </location>
</feature>
<keyword evidence="1" id="KW-0812">Transmembrane</keyword>
<feature type="domain" description="Acyltransferase 3" evidence="2">
    <location>
        <begin position="10"/>
        <end position="326"/>
    </location>
</feature>
<dbReference type="AlphaFoldDB" id="A0A543A9R4"/>
<dbReference type="Pfam" id="PF19040">
    <property type="entry name" value="SGNH"/>
    <property type="match status" value="1"/>
</dbReference>
<organism evidence="4 5">
    <name type="scientific">Nocardioides albertanoniae</name>
    <dbReference type="NCBI Taxonomy" id="1175486"/>
    <lineage>
        <taxon>Bacteria</taxon>
        <taxon>Bacillati</taxon>
        <taxon>Actinomycetota</taxon>
        <taxon>Actinomycetes</taxon>
        <taxon>Propionibacteriales</taxon>
        <taxon>Nocardioidaceae</taxon>
        <taxon>Nocardioides</taxon>
    </lineage>
</organism>
<feature type="transmembrane region" description="Helical" evidence="1">
    <location>
        <begin position="75"/>
        <end position="93"/>
    </location>
</feature>
<evidence type="ECO:0000259" key="3">
    <source>
        <dbReference type="Pfam" id="PF19040"/>
    </source>
</evidence>
<reference evidence="4 5" key="1">
    <citation type="submission" date="2019-06" db="EMBL/GenBank/DDBJ databases">
        <title>Sequencing the genomes of 1000 actinobacteria strains.</title>
        <authorList>
            <person name="Klenk H.-P."/>
        </authorList>
    </citation>
    <scope>NUCLEOTIDE SEQUENCE [LARGE SCALE GENOMIC DNA]</scope>
    <source>
        <strain evidence="4 5">DSM 25218</strain>
    </source>
</reference>
<accession>A0A543A9R4</accession>
<dbReference type="GO" id="GO:0009103">
    <property type="term" value="P:lipopolysaccharide biosynthetic process"/>
    <property type="evidence" value="ECO:0007669"/>
    <property type="project" value="TreeGrafter"/>
</dbReference>
<gene>
    <name evidence="4" type="ORF">FB381_3258</name>
</gene>
<feature type="domain" description="SGNH" evidence="3">
    <location>
        <begin position="446"/>
        <end position="675"/>
    </location>
</feature>
<keyword evidence="1" id="KW-0472">Membrane</keyword>
<dbReference type="Proteomes" id="UP000320209">
    <property type="component" value="Unassembled WGS sequence"/>
</dbReference>
<evidence type="ECO:0000313" key="4">
    <source>
        <dbReference type="EMBL" id="TQL69353.1"/>
    </source>
</evidence>
<dbReference type="Pfam" id="PF01757">
    <property type="entry name" value="Acyl_transf_3"/>
    <property type="match status" value="1"/>
</dbReference>
<feature type="transmembrane region" description="Helical" evidence="1">
    <location>
        <begin position="34"/>
        <end position="54"/>
    </location>
</feature>
<dbReference type="InterPro" id="IPR050879">
    <property type="entry name" value="Acyltransferase_3"/>
</dbReference>
<dbReference type="EMBL" id="VFOV01000001">
    <property type="protein sequence ID" value="TQL69353.1"/>
    <property type="molecule type" value="Genomic_DNA"/>
</dbReference>
<dbReference type="GO" id="GO:0016020">
    <property type="term" value="C:membrane"/>
    <property type="evidence" value="ECO:0007669"/>
    <property type="project" value="TreeGrafter"/>
</dbReference>
<comment type="caution">
    <text evidence="4">The sequence shown here is derived from an EMBL/GenBank/DDBJ whole genome shotgun (WGS) entry which is preliminary data.</text>
</comment>
<feature type="transmembrane region" description="Helical" evidence="1">
    <location>
        <begin position="313"/>
        <end position="331"/>
    </location>
</feature>
<keyword evidence="1" id="KW-1133">Transmembrane helix</keyword>
<dbReference type="InterPro" id="IPR043968">
    <property type="entry name" value="SGNH"/>
</dbReference>
<feature type="transmembrane region" description="Helical" evidence="1">
    <location>
        <begin position="166"/>
        <end position="187"/>
    </location>
</feature>
<protein>
    <submittedName>
        <fullName evidence="4">Peptidoglycan/LPS O-acetylase OafA/YrhL</fullName>
    </submittedName>
</protein>
<evidence type="ECO:0000259" key="2">
    <source>
        <dbReference type="Pfam" id="PF01757"/>
    </source>
</evidence>
<dbReference type="OrthoDB" id="3404679at2"/>
<proteinExistence type="predicted"/>
<dbReference type="InterPro" id="IPR002656">
    <property type="entry name" value="Acyl_transf_3_dom"/>
</dbReference>
<dbReference type="PANTHER" id="PTHR23028">
    <property type="entry name" value="ACETYLTRANSFERASE"/>
    <property type="match status" value="1"/>
</dbReference>
<feature type="transmembrane region" description="Helical" evidence="1">
    <location>
        <begin position="220"/>
        <end position="240"/>
    </location>
</feature>
<name>A0A543A9R4_9ACTN</name>
<keyword evidence="5" id="KW-1185">Reference proteome</keyword>
<dbReference type="GO" id="GO:0016747">
    <property type="term" value="F:acyltransferase activity, transferring groups other than amino-acyl groups"/>
    <property type="evidence" value="ECO:0007669"/>
    <property type="project" value="InterPro"/>
</dbReference>
<dbReference type="PANTHER" id="PTHR23028:SF53">
    <property type="entry name" value="ACYL_TRANSF_3 DOMAIN-CONTAINING PROTEIN"/>
    <property type="match status" value="1"/>
</dbReference>
<evidence type="ECO:0000313" key="5">
    <source>
        <dbReference type="Proteomes" id="UP000320209"/>
    </source>
</evidence>
<dbReference type="RefSeq" id="WP_141781239.1">
    <property type="nucleotide sequence ID" value="NZ_VFOV01000001.1"/>
</dbReference>